<name>A0A9P9JHD6_9HYPO</name>
<accession>A0A9P9JHD6</accession>
<gene>
    <name evidence="2" type="ORF">EDB81DRAFT_174545</name>
</gene>
<evidence type="ECO:0000313" key="3">
    <source>
        <dbReference type="Proteomes" id="UP000738349"/>
    </source>
</evidence>
<reference evidence="2" key="1">
    <citation type="journal article" date="2021" name="Nat. Commun.">
        <title>Genetic determinants of endophytism in the Arabidopsis root mycobiome.</title>
        <authorList>
            <person name="Mesny F."/>
            <person name="Miyauchi S."/>
            <person name="Thiergart T."/>
            <person name="Pickel B."/>
            <person name="Atanasova L."/>
            <person name="Karlsson M."/>
            <person name="Huettel B."/>
            <person name="Barry K.W."/>
            <person name="Haridas S."/>
            <person name="Chen C."/>
            <person name="Bauer D."/>
            <person name="Andreopoulos W."/>
            <person name="Pangilinan J."/>
            <person name="LaButti K."/>
            <person name="Riley R."/>
            <person name="Lipzen A."/>
            <person name="Clum A."/>
            <person name="Drula E."/>
            <person name="Henrissat B."/>
            <person name="Kohler A."/>
            <person name="Grigoriev I.V."/>
            <person name="Martin F.M."/>
            <person name="Hacquard S."/>
        </authorList>
    </citation>
    <scope>NUCLEOTIDE SEQUENCE</scope>
    <source>
        <strain evidence="2">MPI-CAGE-AT-0147</strain>
    </source>
</reference>
<protein>
    <submittedName>
        <fullName evidence="2">Uncharacterized protein</fullName>
    </submittedName>
</protein>
<keyword evidence="3" id="KW-1185">Reference proteome</keyword>
<comment type="caution">
    <text evidence="2">The sequence shown here is derived from an EMBL/GenBank/DDBJ whole genome shotgun (WGS) entry which is preliminary data.</text>
</comment>
<dbReference type="EMBL" id="JAGMUV010000002">
    <property type="protein sequence ID" value="KAH7170643.1"/>
    <property type="molecule type" value="Genomic_DNA"/>
</dbReference>
<proteinExistence type="predicted"/>
<dbReference type="Proteomes" id="UP000738349">
    <property type="component" value="Unassembled WGS sequence"/>
</dbReference>
<evidence type="ECO:0000313" key="2">
    <source>
        <dbReference type="EMBL" id="KAH7170643.1"/>
    </source>
</evidence>
<evidence type="ECO:0000256" key="1">
    <source>
        <dbReference type="SAM" id="SignalP"/>
    </source>
</evidence>
<feature type="chain" id="PRO_5040124980" evidence="1">
    <location>
        <begin position="20"/>
        <end position="134"/>
    </location>
</feature>
<keyword evidence="1" id="KW-0732">Signal</keyword>
<feature type="signal peptide" evidence="1">
    <location>
        <begin position="1"/>
        <end position="19"/>
    </location>
</feature>
<sequence length="134" mass="15223">MVRLARLALFGWQLRLVSISRGPLFQFTFFFFPLPTSDALFLLHCPPGPCRERMTVPVSAKLCPLEAGEEKRTSRFAVDELNQTPALLVLRESRLLRETHPPWVQGFKALNAGAREHGSTGSNWPTSERLWSFL</sequence>
<organism evidence="2 3">
    <name type="scientific">Dactylonectria macrodidyma</name>
    <dbReference type="NCBI Taxonomy" id="307937"/>
    <lineage>
        <taxon>Eukaryota</taxon>
        <taxon>Fungi</taxon>
        <taxon>Dikarya</taxon>
        <taxon>Ascomycota</taxon>
        <taxon>Pezizomycotina</taxon>
        <taxon>Sordariomycetes</taxon>
        <taxon>Hypocreomycetidae</taxon>
        <taxon>Hypocreales</taxon>
        <taxon>Nectriaceae</taxon>
        <taxon>Dactylonectria</taxon>
    </lineage>
</organism>
<dbReference type="AlphaFoldDB" id="A0A9P9JHD6"/>